<keyword evidence="3" id="KW-0689">Ribosomal protein</keyword>
<dbReference type="EMBL" id="SOSA01000521">
    <property type="protein sequence ID" value="THC90442.1"/>
    <property type="molecule type" value="Genomic_DNA"/>
</dbReference>
<dbReference type="GeneID" id="54325225"/>
<evidence type="ECO:0000313" key="4">
    <source>
        <dbReference type="EMBL" id="THC90442.1"/>
    </source>
</evidence>
<evidence type="ECO:0000259" key="2">
    <source>
        <dbReference type="Pfam" id="PF10213"/>
    </source>
</evidence>
<dbReference type="PANTHER" id="PTHR13490">
    <property type="entry name" value="MITOCHONDRIAL 28S RIBOSOMAL PROTEIN S28"/>
    <property type="match status" value="1"/>
</dbReference>
<dbReference type="AlphaFoldDB" id="A0A4S3J6P9"/>
<evidence type="ECO:0000313" key="6">
    <source>
        <dbReference type="Proteomes" id="UP000324241"/>
    </source>
</evidence>
<dbReference type="InterPro" id="IPR039848">
    <property type="entry name" value="Ribosomal_mS35_mt"/>
</dbReference>
<gene>
    <name evidence="3" type="primary">RSM24</name>
    <name evidence="3" type="ORF">ATNIH1004_002523</name>
    <name evidence="4" type="ORF">EYZ11_010101</name>
</gene>
<reference evidence="4 5" key="1">
    <citation type="submission" date="2019-03" db="EMBL/GenBank/DDBJ databases">
        <title>The genome sequence of a newly discovered highly antifungal drug resistant Aspergillus species, Aspergillus tanneri NIH 1004.</title>
        <authorList>
            <person name="Mounaud S."/>
            <person name="Singh I."/>
            <person name="Joardar V."/>
            <person name="Pakala S."/>
            <person name="Pakala S."/>
            <person name="Venepally P."/>
            <person name="Hoover J."/>
            <person name="Nierman W."/>
            <person name="Chung J."/>
            <person name="Losada L."/>
        </authorList>
    </citation>
    <scope>NUCLEOTIDE SEQUENCE [LARGE SCALE GENOMIC DNA]</scope>
    <source>
        <strain evidence="4 5">NIH1004</strain>
    </source>
</reference>
<dbReference type="Proteomes" id="UP000308092">
    <property type="component" value="Unassembled WGS sequence"/>
</dbReference>
<dbReference type="InterPro" id="IPR019349">
    <property type="entry name" value="Ribosomal_mS35_mit"/>
</dbReference>
<comment type="caution">
    <text evidence="4">The sequence shown here is derived from an EMBL/GenBank/DDBJ whole genome shotgun (WGS) entry which is preliminary data.</text>
</comment>
<keyword evidence="5" id="KW-1185">Reference proteome</keyword>
<proteinExistence type="predicted"/>
<dbReference type="GO" id="GO:0003735">
    <property type="term" value="F:structural constituent of ribosome"/>
    <property type="evidence" value="ECO:0007669"/>
    <property type="project" value="InterPro"/>
</dbReference>
<protein>
    <submittedName>
        <fullName evidence="3">37S ribosomal protein S24, mitochondrial</fullName>
    </submittedName>
</protein>
<dbReference type="RefSeq" id="XP_033429207.1">
    <property type="nucleotide sequence ID" value="XM_033567212.1"/>
</dbReference>
<reference evidence="3 6" key="2">
    <citation type="submission" date="2019-08" db="EMBL/GenBank/DDBJ databases">
        <title>The genome sequence of a newly discovered highly antifungal drug resistant Aspergillus species, Aspergillus tanneri NIH 1004.</title>
        <authorList>
            <person name="Mounaud S."/>
            <person name="Singh I."/>
            <person name="Joardar V."/>
            <person name="Pakala S."/>
            <person name="Pakala S."/>
            <person name="Venepally P."/>
            <person name="Chung J.K."/>
            <person name="Losada L."/>
            <person name="Nierman W.C."/>
        </authorList>
    </citation>
    <scope>NUCLEOTIDE SEQUENCE [LARGE SCALE GENOMIC DNA]</scope>
    <source>
        <strain evidence="3 6">NIH1004</strain>
    </source>
</reference>
<evidence type="ECO:0000313" key="3">
    <source>
        <dbReference type="EMBL" id="KAA8649846.1"/>
    </source>
</evidence>
<dbReference type="PANTHER" id="PTHR13490:SF0">
    <property type="entry name" value="SMALL RIBOSOMAL SUBUNIT PROTEIN MS35"/>
    <property type="match status" value="1"/>
</dbReference>
<dbReference type="OrthoDB" id="283424at2759"/>
<dbReference type="Proteomes" id="UP000324241">
    <property type="component" value="Unassembled WGS sequence"/>
</dbReference>
<dbReference type="Pfam" id="PF10213">
    <property type="entry name" value="MRP-S28"/>
    <property type="match status" value="1"/>
</dbReference>
<evidence type="ECO:0000256" key="1">
    <source>
        <dbReference type="SAM" id="MobiDB-lite"/>
    </source>
</evidence>
<evidence type="ECO:0000313" key="5">
    <source>
        <dbReference type="Proteomes" id="UP000308092"/>
    </source>
</evidence>
<feature type="compositionally biased region" description="Basic and acidic residues" evidence="1">
    <location>
        <begin position="330"/>
        <end position="348"/>
    </location>
</feature>
<dbReference type="STRING" id="1220188.A0A4S3J6P9"/>
<accession>A0A4S3J6P9</accession>
<dbReference type="GO" id="GO:0032543">
    <property type="term" value="P:mitochondrial translation"/>
    <property type="evidence" value="ECO:0007669"/>
    <property type="project" value="InterPro"/>
</dbReference>
<feature type="region of interest" description="Disordered" evidence="1">
    <location>
        <begin position="330"/>
        <end position="392"/>
    </location>
</feature>
<sequence length="392" mass="45245">MALAARYLGRSALSVARRCPIVFPVRSFSVSPSSFLPDPHSEDVPPMPEYSPDLLTKEERSMYDMMSPEEQAEFDAENRRMVEEFNDPQKRAAKLAEIDRSVAELDRDGFRFEDVREKRAGFWADGEEDEFGMVEDADDEFRDDDITSMAHAELEVHREIREYARIAAWDMPLLSSKNPLLKFPLNYTNLRSPELAKPFTLPPETHILRFRYTSYMGEEHPAESKVVVEVSSKDLTPKYLSEAQRQTFLKLVGPRYNPETDIVRMSCEKFTTPAQNKRYLGDLVETLIKEAKEGDSFSDIPLDLRHHKPQRKLRFPESWNMTEERKKQLEARRAERRRSEQEGKDVVDGKSVVAQAIQNLPSLNPALNAKATQEREKVAARIAGKPQKRRVR</sequence>
<organism evidence="4 5">
    <name type="scientific">Aspergillus tanneri</name>
    <dbReference type="NCBI Taxonomy" id="1220188"/>
    <lineage>
        <taxon>Eukaryota</taxon>
        <taxon>Fungi</taxon>
        <taxon>Dikarya</taxon>
        <taxon>Ascomycota</taxon>
        <taxon>Pezizomycotina</taxon>
        <taxon>Eurotiomycetes</taxon>
        <taxon>Eurotiomycetidae</taxon>
        <taxon>Eurotiales</taxon>
        <taxon>Aspergillaceae</taxon>
        <taxon>Aspergillus</taxon>
        <taxon>Aspergillus subgen. Circumdati</taxon>
    </lineage>
</organism>
<keyword evidence="3" id="KW-0687">Ribonucleoprotein</keyword>
<dbReference type="VEuPathDB" id="FungiDB:EYZ11_010101"/>
<dbReference type="GO" id="GO:0005763">
    <property type="term" value="C:mitochondrial small ribosomal subunit"/>
    <property type="evidence" value="ECO:0007669"/>
    <property type="project" value="TreeGrafter"/>
</dbReference>
<name>A0A4S3J6P9_9EURO</name>
<feature type="domain" description="Small ribosomal subunit protein mS35 mitochondrial conserved" evidence="2">
    <location>
        <begin position="198"/>
        <end position="320"/>
    </location>
</feature>
<dbReference type="EMBL" id="QUQM01000001">
    <property type="protein sequence ID" value="KAA8649846.1"/>
    <property type="molecule type" value="Genomic_DNA"/>
</dbReference>